<evidence type="ECO:0000313" key="2">
    <source>
        <dbReference type="Proteomes" id="UP000694904"/>
    </source>
</evidence>
<reference evidence="3" key="3">
    <citation type="submission" date="2025-08" db="UniProtKB">
        <authorList>
            <consortium name="RefSeq"/>
        </authorList>
    </citation>
    <scope>IDENTIFICATION</scope>
    <source>
        <tissue evidence="3">Whole organism</tissue>
    </source>
</reference>
<feature type="chain" id="PRO_5045119862" evidence="1">
    <location>
        <begin position="23"/>
        <end position="171"/>
    </location>
</feature>
<dbReference type="InterPro" id="IPR010512">
    <property type="entry name" value="DUF1091"/>
</dbReference>
<sequence length="171" mass="20156">MSPYRVYFLWIFLLLSVEQIYMKRLVVVESVETKCDHAFVEYFKKVPNQNGLYAFRLVRPATSFTISIVMRAVKSQRILYQLKKIDGCQFLKNQFMKKMLAESYAALIVNNSFFKCPIAPKVYYLKNISKALVSPTFHPTGYYQLSTLMQMPETSAPFVMEIVWKYNVYYK</sequence>
<proteinExistence type="predicted"/>
<dbReference type="RefSeq" id="XP_017860797.1">
    <property type="nucleotide sequence ID" value="XM_018005308.1"/>
</dbReference>
<gene>
    <name evidence="3" type="primary">LOC108612426</name>
</gene>
<protein>
    <submittedName>
        <fullName evidence="3">Uncharacterized protein LOC108612426</fullName>
    </submittedName>
</protein>
<evidence type="ECO:0000256" key="1">
    <source>
        <dbReference type="SAM" id="SignalP"/>
    </source>
</evidence>
<feature type="signal peptide" evidence="1">
    <location>
        <begin position="1"/>
        <end position="22"/>
    </location>
</feature>
<dbReference type="PANTHER" id="PTHR20898:SF1">
    <property type="entry name" value="MD-2-RELATED LIPID-RECOGNITION DOMAIN-CONTAINING PROTEIN"/>
    <property type="match status" value="1"/>
</dbReference>
<name>A0ABM1P0R1_DROAR</name>
<reference evidence="2" key="1">
    <citation type="journal article" date="1997" name="Nucleic Acids Res.">
        <title>tRNAscan-SE: a program for improved detection of transfer RNA genes in genomic sequence.</title>
        <authorList>
            <person name="Lowe T.M."/>
            <person name="Eddy S.R."/>
        </authorList>
    </citation>
    <scope>NUCLEOTIDE SEQUENCE [LARGE SCALE GENOMIC DNA]</scope>
</reference>
<organism evidence="2 3">
    <name type="scientific">Drosophila arizonae</name>
    <name type="common">Fruit fly</name>
    <dbReference type="NCBI Taxonomy" id="7263"/>
    <lineage>
        <taxon>Eukaryota</taxon>
        <taxon>Metazoa</taxon>
        <taxon>Ecdysozoa</taxon>
        <taxon>Arthropoda</taxon>
        <taxon>Hexapoda</taxon>
        <taxon>Insecta</taxon>
        <taxon>Pterygota</taxon>
        <taxon>Neoptera</taxon>
        <taxon>Endopterygota</taxon>
        <taxon>Diptera</taxon>
        <taxon>Brachycera</taxon>
        <taxon>Muscomorpha</taxon>
        <taxon>Ephydroidea</taxon>
        <taxon>Drosophilidae</taxon>
        <taxon>Drosophila</taxon>
    </lineage>
</organism>
<dbReference type="Proteomes" id="UP000694904">
    <property type="component" value="Chromosome 4"/>
</dbReference>
<dbReference type="PANTHER" id="PTHR20898">
    <property type="entry name" value="DAEDALUS ON 3-RELATED-RELATED"/>
    <property type="match status" value="1"/>
</dbReference>
<reference evidence="2" key="2">
    <citation type="journal article" date="2016" name="G3 (Bethesda)">
        <title>Genome Evolution in Three Species of Cactophilic Drosophila.</title>
        <authorList>
            <person name="Sanchez-Flores A."/>
            <person name="Penazola F."/>
            <person name="Carpinteyro-Ponce J."/>
            <person name="Nazario-Yepiz N."/>
            <person name="Abreu-Goodger C."/>
            <person name="Machado C.A."/>
            <person name="Markow T.A."/>
        </authorList>
    </citation>
    <scope>NUCLEOTIDE SEQUENCE [LARGE SCALE GENOMIC DNA]</scope>
</reference>
<dbReference type="GeneID" id="108612426"/>
<keyword evidence="2" id="KW-1185">Reference proteome</keyword>
<dbReference type="Pfam" id="PF06477">
    <property type="entry name" value="DUF1091"/>
    <property type="match status" value="1"/>
</dbReference>
<accession>A0ABM1P0R1</accession>
<keyword evidence="1" id="KW-0732">Signal</keyword>
<evidence type="ECO:0000313" key="3">
    <source>
        <dbReference type="RefSeq" id="XP_017860797.1"/>
    </source>
</evidence>